<dbReference type="SUPFAM" id="SSF52402">
    <property type="entry name" value="Adenine nucleotide alpha hydrolases-like"/>
    <property type="match status" value="2"/>
</dbReference>
<dbReference type="PANTHER" id="PTHR46268">
    <property type="entry name" value="STRESS RESPONSE PROTEIN NHAX"/>
    <property type="match status" value="1"/>
</dbReference>
<keyword evidence="4" id="KW-1185">Reference proteome</keyword>
<dbReference type="PANTHER" id="PTHR46268:SF6">
    <property type="entry name" value="UNIVERSAL STRESS PROTEIN UP12"/>
    <property type="match status" value="1"/>
</dbReference>
<name>A0A7W7SWJ1_9ACTN</name>
<dbReference type="InterPro" id="IPR014729">
    <property type="entry name" value="Rossmann-like_a/b/a_fold"/>
</dbReference>
<dbReference type="RefSeq" id="WP_184538419.1">
    <property type="nucleotide sequence ID" value="NZ_JACHJW010000001.1"/>
</dbReference>
<feature type="domain" description="UspA" evidence="2">
    <location>
        <begin position="153"/>
        <end position="290"/>
    </location>
</feature>
<sequence>MSTTAGKTVVVGVDGSDSSLNAVRTAAAEAARRGRTLHVVHAFVWPMLRVPVGPPPGGPAEGGLRNQAERVLADAVTQAEAAAPGITVTGRIVEGQPAAVLLGQSRDADLLVLGDRGLGGFAGLLVGSVAIQVAEYAQCPVLITRGAPRTTGPVVVGVDGSTRSAVAVAFAAEEAVLRGVELVAVHTYRQPTSLGPGDMLPLVYDVEALRVEEGQVLAEAVAGLADRYPDLRVVQRLVQGRAASTLIEESATAQLVVVGARGRGGFTGLLLGSVSQSVLHHGDCPVVIVRHQN</sequence>
<comment type="caution">
    <text evidence="3">The sequence shown here is derived from an EMBL/GenBank/DDBJ whole genome shotgun (WGS) entry which is preliminary data.</text>
</comment>
<comment type="similarity">
    <text evidence="1">Belongs to the universal stress protein A family.</text>
</comment>
<gene>
    <name evidence="3" type="ORF">FHR38_006023</name>
</gene>
<accession>A0A7W7SWJ1</accession>
<dbReference type="Proteomes" id="UP000578819">
    <property type="component" value="Unassembled WGS sequence"/>
</dbReference>
<dbReference type="InterPro" id="IPR006015">
    <property type="entry name" value="Universal_stress_UspA"/>
</dbReference>
<evidence type="ECO:0000256" key="1">
    <source>
        <dbReference type="ARBA" id="ARBA00008791"/>
    </source>
</evidence>
<evidence type="ECO:0000259" key="2">
    <source>
        <dbReference type="Pfam" id="PF00582"/>
    </source>
</evidence>
<dbReference type="EMBL" id="JACHJW010000001">
    <property type="protein sequence ID" value="MBB4962290.1"/>
    <property type="molecule type" value="Genomic_DNA"/>
</dbReference>
<dbReference type="InterPro" id="IPR006016">
    <property type="entry name" value="UspA"/>
</dbReference>
<proteinExistence type="inferred from homology"/>
<protein>
    <submittedName>
        <fullName evidence="3">Nucleotide-binding universal stress UspA family protein</fullName>
    </submittedName>
</protein>
<dbReference type="Pfam" id="PF00582">
    <property type="entry name" value="Usp"/>
    <property type="match status" value="2"/>
</dbReference>
<reference evidence="3 4" key="1">
    <citation type="submission" date="2020-08" db="EMBL/GenBank/DDBJ databases">
        <title>Sequencing the genomes of 1000 actinobacteria strains.</title>
        <authorList>
            <person name="Klenk H.-P."/>
        </authorList>
    </citation>
    <scope>NUCLEOTIDE SEQUENCE [LARGE SCALE GENOMIC DNA]</scope>
    <source>
        <strain evidence="3 4">DSM 45886</strain>
    </source>
</reference>
<evidence type="ECO:0000313" key="4">
    <source>
        <dbReference type="Proteomes" id="UP000578819"/>
    </source>
</evidence>
<dbReference type="PRINTS" id="PR01438">
    <property type="entry name" value="UNVRSLSTRESS"/>
</dbReference>
<dbReference type="AlphaFoldDB" id="A0A7W7SWJ1"/>
<evidence type="ECO:0000313" key="3">
    <source>
        <dbReference type="EMBL" id="MBB4962290.1"/>
    </source>
</evidence>
<feature type="domain" description="UspA" evidence="2">
    <location>
        <begin position="7"/>
        <end position="145"/>
    </location>
</feature>
<dbReference type="Gene3D" id="3.40.50.620">
    <property type="entry name" value="HUPs"/>
    <property type="match status" value="2"/>
</dbReference>
<organism evidence="3 4">
    <name type="scientific">Micromonospora polyrhachis</name>
    <dbReference type="NCBI Taxonomy" id="1282883"/>
    <lineage>
        <taxon>Bacteria</taxon>
        <taxon>Bacillati</taxon>
        <taxon>Actinomycetota</taxon>
        <taxon>Actinomycetes</taxon>
        <taxon>Micromonosporales</taxon>
        <taxon>Micromonosporaceae</taxon>
        <taxon>Micromonospora</taxon>
    </lineage>
</organism>